<dbReference type="FunCoup" id="A7TS68">
    <property type="interactions" value="19"/>
</dbReference>
<dbReference type="AlphaFoldDB" id="A7TS68"/>
<dbReference type="Pfam" id="PF10104">
    <property type="entry name" value="Brr6_like_C_C"/>
    <property type="match status" value="1"/>
</dbReference>
<evidence type="ECO:0000313" key="5">
    <source>
        <dbReference type="Proteomes" id="UP000000267"/>
    </source>
</evidence>
<gene>
    <name evidence="4" type="ORF">Kpol_380p9</name>
</gene>
<protein>
    <recommendedName>
        <fullName evidence="3">Brl1/Brr6 domain-containing protein</fullName>
    </recommendedName>
</protein>
<keyword evidence="2" id="KW-0812">Transmembrane</keyword>
<dbReference type="GO" id="GO:0006998">
    <property type="term" value="P:nuclear envelope organization"/>
    <property type="evidence" value="ECO:0007669"/>
    <property type="project" value="EnsemblFungi"/>
</dbReference>
<keyword evidence="2" id="KW-0472">Membrane</keyword>
<evidence type="ECO:0000256" key="1">
    <source>
        <dbReference type="SAM" id="MobiDB-lite"/>
    </source>
</evidence>
<dbReference type="RefSeq" id="XP_001642748.1">
    <property type="nucleotide sequence ID" value="XM_001642698.1"/>
</dbReference>
<dbReference type="InterPro" id="IPR040202">
    <property type="entry name" value="Brl1/Brr6"/>
</dbReference>
<evidence type="ECO:0000259" key="3">
    <source>
        <dbReference type="SMART" id="SM01042"/>
    </source>
</evidence>
<feature type="domain" description="Brl1/Brr6" evidence="3">
    <location>
        <begin position="48"/>
        <end position="185"/>
    </location>
</feature>
<dbReference type="SMART" id="SM01042">
    <property type="entry name" value="Brr6_like_C_C"/>
    <property type="match status" value="1"/>
</dbReference>
<dbReference type="Proteomes" id="UP000000267">
    <property type="component" value="Unassembled WGS sequence"/>
</dbReference>
<dbReference type="HOGENOM" id="CLU_091062_0_0_1"/>
<organism evidence="5">
    <name type="scientific">Vanderwaltozyma polyspora (strain ATCC 22028 / DSM 70294 / BCRC 21397 / CBS 2163 / NBRC 10782 / NRRL Y-8283 / UCD 57-17)</name>
    <name type="common">Kluyveromyces polysporus</name>
    <dbReference type="NCBI Taxonomy" id="436907"/>
    <lineage>
        <taxon>Eukaryota</taxon>
        <taxon>Fungi</taxon>
        <taxon>Dikarya</taxon>
        <taxon>Ascomycota</taxon>
        <taxon>Saccharomycotina</taxon>
        <taxon>Saccharomycetes</taxon>
        <taxon>Saccharomycetales</taxon>
        <taxon>Saccharomycetaceae</taxon>
        <taxon>Vanderwaltozyma</taxon>
    </lineage>
</organism>
<feature type="transmembrane region" description="Helical" evidence="2">
    <location>
        <begin position="163"/>
        <end position="184"/>
    </location>
</feature>
<dbReference type="KEGG" id="vpo:Kpol_380p9"/>
<dbReference type="InParanoid" id="A7TS68"/>
<dbReference type="GO" id="GO:0031965">
    <property type="term" value="C:nuclear membrane"/>
    <property type="evidence" value="ECO:0007669"/>
    <property type="project" value="InterPro"/>
</dbReference>
<dbReference type="InterPro" id="IPR018767">
    <property type="entry name" value="Brl1/Brr6_dom"/>
</dbReference>
<reference evidence="4 5" key="1">
    <citation type="journal article" date="2007" name="Proc. Natl. Acad. Sci. U.S.A.">
        <title>Independent sorting-out of thousands of duplicated gene pairs in two yeast species descended from a whole-genome duplication.</title>
        <authorList>
            <person name="Scannell D.R."/>
            <person name="Frank A.C."/>
            <person name="Conant G.C."/>
            <person name="Byrne K.P."/>
            <person name="Woolfit M."/>
            <person name="Wolfe K.H."/>
        </authorList>
    </citation>
    <scope>NUCLEOTIDE SEQUENCE [LARGE SCALE GENOMIC DNA]</scope>
    <source>
        <strain evidence="5">ATCC 22028 / DSM 70294 / BCRC 21397 / CBS 2163 / NBRC 10782 / NRRL Y-8283 / UCD 57-17</strain>
    </source>
</reference>
<sequence length="193" mass="22492">MMEVGIRRNREVVPTRNRSDDAKSLSSDRKGNEDKVTNKTLLSDPDVFAKYLQLLFNCMVVLSLFFMVGWFFYTIKLDVDFKVEQEKIRRRLRIQTCKDNYINNECAPELRVPALESLCDEWLTCINEETIDLNTINTSTILWAKTLAEVLNSFVESISFRTFLFILLSVTVTVVVTNVTFGSYRVYHYQNND</sequence>
<dbReference type="OrthoDB" id="5961at2759"/>
<dbReference type="GO" id="GO:0055088">
    <property type="term" value="P:lipid homeostasis"/>
    <property type="evidence" value="ECO:0007669"/>
    <property type="project" value="EnsemblFungi"/>
</dbReference>
<keyword evidence="2" id="KW-1133">Transmembrane helix</keyword>
<feature type="transmembrane region" description="Helical" evidence="2">
    <location>
        <begin position="51"/>
        <end position="73"/>
    </location>
</feature>
<name>A7TS68_VANPO</name>
<dbReference type="GO" id="GO:0003682">
    <property type="term" value="F:chromatin binding"/>
    <property type="evidence" value="ECO:0007669"/>
    <property type="project" value="EnsemblFungi"/>
</dbReference>
<dbReference type="GO" id="GO:0006357">
    <property type="term" value="P:regulation of transcription by RNA polymerase II"/>
    <property type="evidence" value="ECO:0007669"/>
    <property type="project" value="EnsemblFungi"/>
</dbReference>
<keyword evidence="5" id="KW-1185">Reference proteome</keyword>
<evidence type="ECO:0000256" key="2">
    <source>
        <dbReference type="SAM" id="Phobius"/>
    </source>
</evidence>
<dbReference type="eggNOG" id="KOG4503">
    <property type="taxonomic scope" value="Eukaryota"/>
</dbReference>
<accession>A7TS68</accession>
<dbReference type="PhylomeDB" id="A7TS68"/>
<dbReference type="PANTHER" id="PTHR28136">
    <property type="entry name" value="NUCLEUS EXPORT PROTEIN BRR6"/>
    <property type="match status" value="1"/>
</dbReference>
<feature type="region of interest" description="Disordered" evidence="1">
    <location>
        <begin position="13"/>
        <end position="37"/>
    </location>
</feature>
<proteinExistence type="predicted"/>
<dbReference type="PANTHER" id="PTHR28136:SF5">
    <property type="entry name" value="NUCLEUS EXPORT PROTEIN BRR6"/>
    <property type="match status" value="1"/>
</dbReference>
<evidence type="ECO:0000313" key="4">
    <source>
        <dbReference type="EMBL" id="EDO14890.1"/>
    </source>
</evidence>
<dbReference type="OMA" id="FGSYRVY"/>
<dbReference type="GeneID" id="5542930"/>
<dbReference type="EMBL" id="DS480500">
    <property type="protein sequence ID" value="EDO14890.1"/>
    <property type="molecule type" value="Genomic_DNA"/>
</dbReference>